<dbReference type="PANTHER" id="PTHR42852">
    <property type="entry name" value="THIOL:DISULFIDE INTERCHANGE PROTEIN DSBE"/>
    <property type="match status" value="1"/>
</dbReference>
<evidence type="ECO:0000256" key="1">
    <source>
        <dbReference type="SAM" id="SignalP"/>
    </source>
</evidence>
<dbReference type="Pfam" id="PF08534">
    <property type="entry name" value="Redoxin"/>
    <property type="match status" value="1"/>
</dbReference>
<feature type="domain" description="Thioredoxin" evidence="2">
    <location>
        <begin position="36"/>
        <end position="177"/>
    </location>
</feature>
<protein>
    <submittedName>
        <fullName evidence="5">TlpA family protein disulfide reductase</fullName>
    </submittedName>
</protein>
<dbReference type="Gene3D" id="3.40.30.10">
    <property type="entry name" value="Glutaredoxin"/>
    <property type="match status" value="1"/>
</dbReference>
<dbReference type="AlphaFoldDB" id="A0A139JW77"/>
<gene>
    <name evidence="5" type="ORF">DW011_19710</name>
    <name evidence="4" type="ORF">GAN59_09470</name>
    <name evidence="3" type="ORF">GAN75_00740</name>
    <name evidence="6" type="ORF">KQP74_01675</name>
</gene>
<dbReference type="InterPro" id="IPR050553">
    <property type="entry name" value="Thioredoxin_ResA/DsbE_sf"/>
</dbReference>
<dbReference type="EMBL" id="CP083685">
    <property type="protein sequence ID" value="UYU91370.1"/>
    <property type="molecule type" value="Genomic_DNA"/>
</dbReference>
<accession>A0A139JW77</accession>
<dbReference type="InterPro" id="IPR013766">
    <property type="entry name" value="Thioredoxin_domain"/>
</dbReference>
<evidence type="ECO:0000313" key="6">
    <source>
        <dbReference type="EMBL" id="UYU91370.1"/>
    </source>
</evidence>
<dbReference type="Proteomes" id="UP001162960">
    <property type="component" value="Chromosome"/>
</dbReference>
<dbReference type="InterPro" id="IPR013740">
    <property type="entry name" value="Redoxin"/>
</dbReference>
<name>A0A139JW77_BACT4</name>
<organism evidence="5 7">
    <name type="scientific">Bacteroides thetaiotaomicron</name>
    <dbReference type="NCBI Taxonomy" id="818"/>
    <lineage>
        <taxon>Bacteria</taxon>
        <taxon>Pseudomonadati</taxon>
        <taxon>Bacteroidota</taxon>
        <taxon>Bacteroidia</taxon>
        <taxon>Bacteroidales</taxon>
        <taxon>Bacteroidaceae</taxon>
        <taxon>Bacteroides</taxon>
    </lineage>
</organism>
<evidence type="ECO:0000313" key="9">
    <source>
        <dbReference type="Proteomes" id="UP000488521"/>
    </source>
</evidence>
<evidence type="ECO:0000313" key="5">
    <source>
        <dbReference type="EMBL" id="RHL54942.1"/>
    </source>
</evidence>
<dbReference type="EMBL" id="WCRS01000005">
    <property type="protein sequence ID" value="KAB4474614.1"/>
    <property type="molecule type" value="Genomic_DNA"/>
</dbReference>
<dbReference type="PROSITE" id="PS51257">
    <property type="entry name" value="PROKAR_LIPOPROTEIN"/>
    <property type="match status" value="1"/>
</dbReference>
<dbReference type="RefSeq" id="WP_010537464.1">
    <property type="nucleotide sequence ID" value="NZ_BQNN01000001.1"/>
</dbReference>
<dbReference type="Proteomes" id="UP000488521">
    <property type="component" value="Unassembled WGS sequence"/>
</dbReference>
<keyword evidence="1" id="KW-0732">Signal</keyword>
<evidence type="ECO:0000313" key="7">
    <source>
        <dbReference type="Proteomes" id="UP000283616"/>
    </source>
</evidence>
<dbReference type="EMBL" id="QROV01000026">
    <property type="protein sequence ID" value="RHL54942.1"/>
    <property type="molecule type" value="Genomic_DNA"/>
</dbReference>
<evidence type="ECO:0000313" key="3">
    <source>
        <dbReference type="EMBL" id="KAB4458617.1"/>
    </source>
</evidence>
<dbReference type="SUPFAM" id="SSF52833">
    <property type="entry name" value="Thioredoxin-like"/>
    <property type="match status" value="1"/>
</dbReference>
<evidence type="ECO:0000259" key="2">
    <source>
        <dbReference type="PROSITE" id="PS51352"/>
    </source>
</evidence>
<dbReference type="Proteomes" id="UP000436825">
    <property type="component" value="Unassembled WGS sequence"/>
</dbReference>
<dbReference type="InterPro" id="IPR036249">
    <property type="entry name" value="Thioredoxin-like_sf"/>
</dbReference>
<dbReference type="PANTHER" id="PTHR42852:SF17">
    <property type="entry name" value="THIOREDOXIN-LIKE PROTEIN HI_1115"/>
    <property type="match status" value="1"/>
</dbReference>
<reference evidence="6" key="3">
    <citation type="submission" date="2021-06" db="EMBL/GenBank/DDBJ databases">
        <title>Interrogation of the integrated mobile genetic elements in gut-associated Bacteroides with a consensus prediction approach.</title>
        <authorList>
            <person name="Campbell D.E."/>
            <person name="Leigh J.R."/>
            <person name="Kim T."/>
            <person name="England W."/>
            <person name="Whitaker R.J."/>
            <person name="Degnan P.H."/>
        </authorList>
    </citation>
    <scope>NUCLEOTIDE SEQUENCE</scope>
    <source>
        <strain evidence="6">VPI-3443</strain>
    </source>
</reference>
<proteinExistence type="predicted"/>
<feature type="signal peptide" evidence="1">
    <location>
        <begin position="1"/>
        <end position="25"/>
    </location>
</feature>
<sequence length="185" mass="20494">MKVEIRSKVVILLCIVLAVFSSCITDDDDDRGDFALVAGDALPQFSVEMSDGGMLNTQSFSGKVGVIVFFHTDCPDCQKELPVIQKVYDTYKENPDVLLSCISRSESGSEVQAYWEKHSFTLPFSAQNDDAVFSLFASHTIPRILITDKEGIIRAVYTDDPLATYQELAKDIDAVLIDKLSGNER</sequence>
<feature type="chain" id="PRO_5014530664" evidence="1">
    <location>
        <begin position="26"/>
        <end position="185"/>
    </location>
</feature>
<dbReference type="GO" id="GO:0016491">
    <property type="term" value="F:oxidoreductase activity"/>
    <property type="evidence" value="ECO:0007669"/>
    <property type="project" value="InterPro"/>
</dbReference>
<dbReference type="EMBL" id="WCRW01000001">
    <property type="protein sequence ID" value="KAB4458617.1"/>
    <property type="molecule type" value="Genomic_DNA"/>
</dbReference>
<reference evidence="5 7" key="1">
    <citation type="submission" date="2018-08" db="EMBL/GenBank/DDBJ databases">
        <title>A genome reference for cultivated species of the human gut microbiota.</title>
        <authorList>
            <person name="Zou Y."/>
            <person name="Xue W."/>
            <person name="Luo G."/>
        </authorList>
    </citation>
    <scope>NUCLEOTIDE SEQUENCE [LARGE SCALE GENOMIC DNA]</scope>
    <source>
        <strain evidence="5 7">AF37-12</strain>
    </source>
</reference>
<dbReference type="PROSITE" id="PS51352">
    <property type="entry name" value="THIOREDOXIN_2"/>
    <property type="match status" value="1"/>
</dbReference>
<evidence type="ECO:0000313" key="4">
    <source>
        <dbReference type="EMBL" id="KAB4474614.1"/>
    </source>
</evidence>
<dbReference type="Proteomes" id="UP000283616">
    <property type="component" value="Unassembled WGS sequence"/>
</dbReference>
<evidence type="ECO:0000313" key="8">
    <source>
        <dbReference type="Proteomes" id="UP000436825"/>
    </source>
</evidence>
<dbReference type="CDD" id="cd02966">
    <property type="entry name" value="TlpA_like_family"/>
    <property type="match status" value="1"/>
</dbReference>
<reference evidence="8 9" key="2">
    <citation type="journal article" date="2019" name="Nat. Med.">
        <title>A library of human gut bacterial isolates paired with longitudinal multiomics data enables mechanistic microbiome research.</title>
        <authorList>
            <person name="Poyet M."/>
            <person name="Groussin M."/>
            <person name="Gibbons S.M."/>
            <person name="Avila-Pacheco J."/>
            <person name="Jiang X."/>
            <person name="Kearney S.M."/>
            <person name="Perrotta A.R."/>
            <person name="Berdy B."/>
            <person name="Zhao S."/>
            <person name="Lieberman T.D."/>
            <person name="Swanson P.K."/>
            <person name="Smith M."/>
            <person name="Roesemann S."/>
            <person name="Alexander J.E."/>
            <person name="Rich S.A."/>
            <person name="Livny J."/>
            <person name="Vlamakis H."/>
            <person name="Clish C."/>
            <person name="Bullock K."/>
            <person name="Deik A."/>
            <person name="Scott J."/>
            <person name="Pierce K.A."/>
            <person name="Xavier R.J."/>
            <person name="Alm E.J."/>
        </authorList>
    </citation>
    <scope>NUCLEOTIDE SEQUENCE [LARGE SCALE GENOMIC DNA]</scope>
    <source>
        <strain evidence="4 9">BIOML-A156</strain>
        <strain evidence="3 8">BIOML-A160</strain>
    </source>
</reference>